<dbReference type="OrthoDB" id="9796523at2"/>
<dbReference type="Proteomes" id="UP000052019">
    <property type="component" value="Unassembled WGS sequence"/>
</dbReference>
<accession>A0A0R2ZLN5</accession>
<name>A0A0R2ZLN5_9PSED</name>
<dbReference type="RefSeq" id="WP_057007142.1">
    <property type="nucleotide sequence ID" value="NZ_JYLK01000003.1"/>
</dbReference>
<dbReference type="InterPro" id="IPR025591">
    <property type="entry name" value="RloB"/>
</dbReference>
<dbReference type="Pfam" id="PF13707">
    <property type="entry name" value="RloB"/>
    <property type="match status" value="1"/>
</dbReference>
<evidence type="ECO:0000313" key="4">
    <source>
        <dbReference type="Proteomes" id="UP000183126"/>
    </source>
</evidence>
<evidence type="ECO:0000313" key="1">
    <source>
        <dbReference type="EMBL" id="KRP61727.1"/>
    </source>
</evidence>
<dbReference type="EMBL" id="JYLK01000003">
    <property type="protein sequence ID" value="KRP61727.1"/>
    <property type="molecule type" value="Genomic_DNA"/>
</dbReference>
<evidence type="ECO:0000313" key="2">
    <source>
        <dbReference type="EMBL" id="SDR71969.1"/>
    </source>
</evidence>
<protein>
    <submittedName>
        <fullName evidence="2">RloB-like protein</fullName>
    </submittedName>
</protein>
<gene>
    <name evidence="2" type="ORF">SAMN04490205_0141</name>
    <name evidence="1" type="ORF">TU79_05895</name>
</gene>
<keyword evidence="4" id="KW-1185">Reference proteome</keyword>
<dbReference type="PATRIC" id="fig|200450.4.peg.3164"/>
<evidence type="ECO:0000313" key="3">
    <source>
        <dbReference type="Proteomes" id="UP000052019"/>
    </source>
</evidence>
<dbReference type="AlphaFoldDB" id="A0A0R2ZLN5"/>
<reference evidence="2 4" key="2">
    <citation type="submission" date="2016-10" db="EMBL/GenBank/DDBJ databases">
        <authorList>
            <person name="Varghese N."/>
            <person name="Submissions S."/>
        </authorList>
    </citation>
    <scope>NUCLEOTIDE SEQUENCE [LARGE SCALE GENOMIC DNA]</scope>
    <source>
        <strain evidence="2 4">BS3111</strain>
    </source>
</reference>
<sequence>MARTADSFRRREPRFQQQPTVLVICEDLQSSKVYLEDAAMHFRSHAEIEIMHCGVTHPKGIVEYAIERQRKFDKVFCAIDRDTHESFDEAIRLSKAHDKITVIASYPCFEYWLLLHFGYTRKPYSRSGKYSAGDQVGADLRDKPGMADYAKSGLKGYFKMLAGEKFESARKHSPRSLADAMKSGDRNPSTEIHLLMDEFEALSKPKAL</sequence>
<organism evidence="1 3">
    <name type="scientific">Pseudomonas trivialis</name>
    <dbReference type="NCBI Taxonomy" id="200450"/>
    <lineage>
        <taxon>Bacteria</taxon>
        <taxon>Pseudomonadati</taxon>
        <taxon>Pseudomonadota</taxon>
        <taxon>Gammaproteobacteria</taxon>
        <taxon>Pseudomonadales</taxon>
        <taxon>Pseudomonadaceae</taxon>
        <taxon>Pseudomonas</taxon>
    </lineage>
</organism>
<reference evidence="1 3" key="1">
    <citation type="submission" date="2015-02" db="EMBL/GenBank/DDBJ databases">
        <title>Two Pseudomonas sp. nov. isolated from raw milk.</title>
        <authorList>
            <person name="Wenning M."/>
            <person name="von Neubeck M."/>
            <person name="Huptas C."/>
            <person name="Scherer S."/>
        </authorList>
    </citation>
    <scope>NUCLEOTIDE SEQUENCE [LARGE SCALE GENOMIC DNA]</scope>
    <source>
        <strain evidence="1 3">DSM 14937</strain>
    </source>
</reference>
<dbReference type="EMBL" id="LT629760">
    <property type="protein sequence ID" value="SDR71969.1"/>
    <property type="molecule type" value="Genomic_DNA"/>
</dbReference>
<proteinExistence type="predicted"/>
<dbReference type="Proteomes" id="UP000183126">
    <property type="component" value="Chromosome I"/>
</dbReference>